<dbReference type="Gene3D" id="1.25.40.10">
    <property type="entry name" value="Tetratricopeptide repeat domain"/>
    <property type="match status" value="2"/>
</dbReference>
<protein>
    <submittedName>
        <fullName evidence="2">LuxR family transcriptional regulator</fullName>
    </submittedName>
</protein>
<proteinExistence type="predicted"/>
<reference evidence="2" key="1">
    <citation type="submission" date="2023-03" db="EMBL/GenBank/DDBJ databases">
        <title>Actinoallomurus iriomotensis NBRC 103684.</title>
        <authorList>
            <person name="Ichikawa N."/>
            <person name="Sato H."/>
            <person name="Tonouchi N."/>
        </authorList>
    </citation>
    <scope>NUCLEOTIDE SEQUENCE</scope>
    <source>
        <strain evidence="2">NBRC 103684</strain>
    </source>
</reference>
<dbReference type="PROSITE" id="PS00622">
    <property type="entry name" value="HTH_LUXR_1"/>
    <property type="match status" value="1"/>
</dbReference>
<dbReference type="Pfam" id="PF25872">
    <property type="entry name" value="HTH_77"/>
    <property type="match status" value="1"/>
</dbReference>
<dbReference type="CDD" id="cd06170">
    <property type="entry name" value="LuxR_C_like"/>
    <property type="match status" value="1"/>
</dbReference>
<dbReference type="PRINTS" id="PR00038">
    <property type="entry name" value="HTHLUXR"/>
</dbReference>
<keyword evidence="3" id="KW-1185">Reference proteome</keyword>
<dbReference type="InterPro" id="IPR041664">
    <property type="entry name" value="AAA_16"/>
</dbReference>
<dbReference type="InterPro" id="IPR000792">
    <property type="entry name" value="Tscrpt_reg_LuxR_C"/>
</dbReference>
<dbReference type="SUPFAM" id="SSF48452">
    <property type="entry name" value="TPR-like"/>
    <property type="match status" value="1"/>
</dbReference>
<dbReference type="RefSeq" id="WP_285572987.1">
    <property type="nucleotide sequence ID" value="NZ_BSTK01000005.1"/>
</dbReference>
<accession>A0A9W6S1P6</accession>
<name>A0A9W6S1P6_9ACTN</name>
<dbReference type="PANTHER" id="PTHR47691:SF3">
    <property type="entry name" value="HTH-TYPE TRANSCRIPTIONAL REGULATOR RV0890C-RELATED"/>
    <property type="match status" value="1"/>
</dbReference>
<dbReference type="InterPro" id="IPR016032">
    <property type="entry name" value="Sig_transdc_resp-reg_C-effctor"/>
</dbReference>
<dbReference type="Gene3D" id="3.40.50.300">
    <property type="entry name" value="P-loop containing nucleotide triphosphate hydrolases"/>
    <property type="match status" value="1"/>
</dbReference>
<dbReference type="GO" id="GO:0003677">
    <property type="term" value="F:DNA binding"/>
    <property type="evidence" value="ECO:0007669"/>
    <property type="project" value="InterPro"/>
</dbReference>
<dbReference type="SMART" id="SM00421">
    <property type="entry name" value="HTH_LUXR"/>
    <property type="match status" value="1"/>
</dbReference>
<sequence length="891" mass="93829">MSAIRPDLPVPPTTFVGREPELRALATALGDARLVTIAGPGGCGKTRLAIEAAATEAVRRPDGVCWADLTTTTDAHVVPELVATAAGVLPAADRDAIPSLARQLGDRRMLVCLDNCEHVVEAVAELAAALTRACPGVTVLATSREPLRVPGEVVWRVPPLGAEDAVALFEERAGSVPAPDRDAVRTACARLDGIPLAIELAAAWSGTLSAREILQGLDDRFSLLVRGPRGVAARHQTLAASMAWSHDLLEEDDRTLFRRLGAFHGGFTLDAARGVCGFGPLDGMAVLAGLGRLVDKSLVVADTQGSVARYRMPETVRAYAVALLEASEEADRVRDRHLDTYLALTDDVRPLLARDKDAWRAAVGAEHENLCAAATWGLSRDDRGRGRLLLAGLPWLWHLNGRGHEGLELLRRAVDHAPDDRTALQARLLTGLALVADTTHPAGPDHDAAATALDIAVEAGDVATACLARLLRAVGLLFTDFDTAWKLAETARSEARESGEEFVADGATALMGMIRHLRDEHDEAEDLFRTATEGLLRRGDRGVASTTLGFWACGALYTGDVERARALAAEAVRTARPLADHHRVGSAASVLATVETAAGRLDEARAALAPLVRLVEGAERPPFVPGLARAMGELALRSGRPHEAVAWFRSETSWLGDGAGQEVALSPQTLTGLAAALQATGDDAAAASACERALARAAGMPGVIADALERQARLADPAAAERLHHEALALRAEHGLWLGCVGSLDALARIAVAAGAHAEATRLFAACDRARTDMGLAPVPADPGPRAALGETAYAAAWAEGGALDVRAAVEWARRARGPRRRPSSGWAALTPAERSVVRLAAEGLSNPGIGARLFMSRSTVKTHLSHVYAKLGVTNRTELAALAAPHLAED</sequence>
<dbReference type="GO" id="GO:0006355">
    <property type="term" value="P:regulation of DNA-templated transcription"/>
    <property type="evidence" value="ECO:0007669"/>
    <property type="project" value="InterPro"/>
</dbReference>
<dbReference type="EMBL" id="BSTK01000005">
    <property type="protein sequence ID" value="GLY85804.1"/>
    <property type="molecule type" value="Genomic_DNA"/>
</dbReference>
<dbReference type="AlphaFoldDB" id="A0A9W6S1P6"/>
<evidence type="ECO:0000313" key="2">
    <source>
        <dbReference type="EMBL" id="GLY85804.1"/>
    </source>
</evidence>
<dbReference type="PANTHER" id="PTHR47691">
    <property type="entry name" value="REGULATOR-RELATED"/>
    <property type="match status" value="1"/>
</dbReference>
<dbReference type="Gene3D" id="1.10.10.10">
    <property type="entry name" value="Winged helix-like DNA-binding domain superfamily/Winged helix DNA-binding domain"/>
    <property type="match status" value="1"/>
</dbReference>
<dbReference type="Pfam" id="PF00196">
    <property type="entry name" value="GerE"/>
    <property type="match status" value="1"/>
</dbReference>
<dbReference type="PROSITE" id="PS50043">
    <property type="entry name" value="HTH_LUXR_2"/>
    <property type="match status" value="1"/>
</dbReference>
<gene>
    <name evidence="2" type="ORF">Airi02_037330</name>
</gene>
<dbReference type="Pfam" id="PF13191">
    <property type="entry name" value="AAA_16"/>
    <property type="match status" value="1"/>
</dbReference>
<dbReference type="InterPro" id="IPR011990">
    <property type="entry name" value="TPR-like_helical_dom_sf"/>
</dbReference>
<dbReference type="InterPro" id="IPR058852">
    <property type="entry name" value="HTH_77"/>
</dbReference>
<dbReference type="SUPFAM" id="SSF52540">
    <property type="entry name" value="P-loop containing nucleoside triphosphate hydrolases"/>
    <property type="match status" value="1"/>
</dbReference>
<dbReference type="Proteomes" id="UP001165074">
    <property type="component" value="Unassembled WGS sequence"/>
</dbReference>
<comment type="caution">
    <text evidence="2">The sequence shown here is derived from an EMBL/GenBank/DDBJ whole genome shotgun (WGS) entry which is preliminary data.</text>
</comment>
<dbReference type="InterPro" id="IPR027417">
    <property type="entry name" value="P-loop_NTPase"/>
</dbReference>
<organism evidence="2 3">
    <name type="scientific">Actinoallomurus iriomotensis</name>
    <dbReference type="NCBI Taxonomy" id="478107"/>
    <lineage>
        <taxon>Bacteria</taxon>
        <taxon>Bacillati</taxon>
        <taxon>Actinomycetota</taxon>
        <taxon>Actinomycetes</taxon>
        <taxon>Streptosporangiales</taxon>
        <taxon>Thermomonosporaceae</taxon>
        <taxon>Actinoallomurus</taxon>
    </lineage>
</organism>
<evidence type="ECO:0000313" key="3">
    <source>
        <dbReference type="Proteomes" id="UP001165074"/>
    </source>
</evidence>
<evidence type="ECO:0000259" key="1">
    <source>
        <dbReference type="PROSITE" id="PS50043"/>
    </source>
</evidence>
<dbReference type="InterPro" id="IPR036388">
    <property type="entry name" value="WH-like_DNA-bd_sf"/>
</dbReference>
<feature type="domain" description="HTH luxR-type" evidence="1">
    <location>
        <begin position="823"/>
        <end position="888"/>
    </location>
</feature>
<dbReference type="SUPFAM" id="SSF46894">
    <property type="entry name" value="C-terminal effector domain of the bipartite response regulators"/>
    <property type="match status" value="1"/>
</dbReference>